<protein>
    <submittedName>
        <fullName evidence="4">ECF transporter S component</fullName>
    </submittedName>
</protein>
<comment type="caution">
    <text evidence="4">The sequence shown here is derived from an EMBL/GenBank/DDBJ whole genome shotgun (WGS) entry which is preliminary data.</text>
</comment>
<reference evidence="4" key="1">
    <citation type="submission" date="2020-08" db="EMBL/GenBank/DDBJ databases">
        <title>Genome public.</title>
        <authorList>
            <person name="Liu C."/>
            <person name="Sun Q."/>
        </authorList>
    </citation>
    <scope>NUCLEOTIDE SEQUENCE</scope>
    <source>
        <strain evidence="4">BX12</strain>
    </source>
</reference>
<evidence type="ECO:0000313" key="5">
    <source>
        <dbReference type="Proteomes" id="UP000602647"/>
    </source>
</evidence>
<evidence type="ECO:0000256" key="2">
    <source>
        <dbReference type="ARBA" id="ARBA00022989"/>
    </source>
</evidence>
<keyword evidence="1 3" id="KW-0812">Transmembrane</keyword>
<name>A0A923SRB5_9FIRM</name>
<evidence type="ECO:0000256" key="3">
    <source>
        <dbReference type="SAM" id="Phobius"/>
    </source>
</evidence>
<feature type="transmembrane region" description="Helical" evidence="3">
    <location>
        <begin position="106"/>
        <end position="129"/>
    </location>
</feature>
<accession>A0A923SRB5</accession>
<organism evidence="4 5">
    <name type="scientific">Zhenpiania hominis</name>
    <dbReference type="NCBI Taxonomy" id="2763644"/>
    <lineage>
        <taxon>Bacteria</taxon>
        <taxon>Bacillati</taxon>
        <taxon>Bacillota</taxon>
        <taxon>Clostridia</taxon>
        <taxon>Peptostreptococcales</taxon>
        <taxon>Anaerovoracaceae</taxon>
        <taxon>Zhenpiania</taxon>
    </lineage>
</organism>
<evidence type="ECO:0000256" key="1">
    <source>
        <dbReference type="ARBA" id="ARBA00022692"/>
    </source>
</evidence>
<sequence length="181" mass="19212">MRQTQKVKNLCETALFIAIVFLGVFIIKFPGPFGYAHIGDSMIFLSVLMLGGKRGAAAGGLGAAVADIVSGYTIWALPTFICKAIMALLMGFMIKRHAFGLKGRPLWIVAAAASGIAQGICYVLFWLLLFGRAAAIAAVPGLLFQTVSGIIIALAISEALQKTSLKRHFIYTTDGKGAQTC</sequence>
<dbReference type="InterPro" id="IPR009825">
    <property type="entry name" value="ECF_substrate-spec-like"/>
</dbReference>
<dbReference type="PANTHER" id="PTHR37815:SF3">
    <property type="entry name" value="UPF0397 PROTEIN SPR0429"/>
    <property type="match status" value="1"/>
</dbReference>
<feature type="transmembrane region" description="Helical" evidence="3">
    <location>
        <begin position="72"/>
        <end position="94"/>
    </location>
</feature>
<keyword evidence="2 3" id="KW-1133">Transmembrane helix</keyword>
<keyword evidence="3" id="KW-0472">Membrane</keyword>
<dbReference type="Gene3D" id="1.10.1760.20">
    <property type="match status" value="1"/>
</dbReference>
<proteinExistence type="predicted"/>
<dbReference type="GO" id="GO:0016020">
    <property type="term" value="C:membrane"/>
    <property type="evidence" value="ECO:0007669"/>
    <property type="project" value="InterPro"/>
</dbReference>
<feature type="transmembrane region" description="Helical" evidence="3">
    <location>
        <begin position="13"/>
        <end position="31"/>
    </location>
</feature>
<dbReference type="RefSeq" id="WP_187303586.1">
    <property type="nucleotide sequence ID" value="NZ_CBCTON010000003.1"/>
</dbReference>
<dbReference type="Pfam" id="PF07155">
    <property type="entry name" value="ECF-ribofla_trS"/>
    <property type="match status" value="1"/>
</dbReference>
<dbReference type="Proteomes" id="UP000602647">
    <property type="component" value="Unassembled WGS sequence"/>
</dbReference>
<keyword evidence="5" id="KW-1185">Reference proteome</keyword>
<feature type="transmembrane region" description="Helical" evidence="3">
    <location>
        <begin position="135"/>
        <end position="157"/>
    </location>
</feature>
<gene>
    <name evidence="4" type="ORF">H9L42_11710</name>
</gene>
<dbReference type="PANTHER" id="PTHR37815">
    <property type="entry name" value="UPF0397 PROTEIN BC_2624-RELATED"/>
    <property type="match status" value="1"/>
</dbReference>
<evidence type="ECO:0000313" key="4">
    <source>
        <dbReference type="EMBL" id="MBC6680486.1"/>
    </source>
</evidence>
<dbReference type="AlphaFoldDB" id="A0A923SRB5"/>
<dbReference type="EMBL" id="JACRYT010000014">
    <property type="protein sequence ID" value="MBC6680486.1"/>
    <property type="molecule type" value="Genomic_DNA"/>
</dbReference>